<dbReference type="Proteomes" id="UP000269847">
    <property type="component" value="Plasmid p.1"/>
</dbReference>
<dbReference type="EMBL" id="CP032614">
    <property type="protein sequence ID" value="AYF85455.1"/>
    <property type="molecule type" value="Genomic_DNA"/>
</dbReference>
<organism evidence="2 3">
    <name type="scientific">Bacillus thuringiensis</name>
    <dbReference type="NCBI Taxonomy" id="1428"/>
    <lineage>
        <taxon>Bacteria</taxon>
        <taxon>Bacillati</taxon>
        <taxon>Bacillota</taxon>
        <taxon>Bacilli</taxon>
        <taxon>Bacillales</taxon>
        <taxon>Bacillaceae</taxon>
        <taxon>Bacillus</taxon>
        <taxon>Bacillus cereus group</taxon>
    </lineage>
</organism>
<sequence length="406" mass="45672">MPYQYFLLHYYNIRKRKMNSHSDILIVGGGIIGASIAYYLSQNHVGKITLCEQSRPPGIGATSKSGGLLRMHHTNSFQSKLAWKSLQIYSKWNENIGGDCGFNKTGFAMIVSPEFKNEITHNVSMISEIGVPIKLLSPEEYKEIQPESSIEGIGLVAFEPHSGYADPIKTTHCFISKALENGVLLREGVRINKLIIQKEKAIGVETNIGSLYADNIIIANNVWATEILEKHNINLPLRSKQIGICFLSRVDSKVSTKLLTHIDDTIGTYFRPISEKEILIGMFHNQWDVDPNNKNSVPTLKNIAYTQNKIKKRLPFLENFFPIGGRVSFDGYTPDKHPIIGKCPQIENVYLAVGFSGGGFKIAPAVGEAVAKEILTKEKQPEIQPYQLERFFESKLIKGKYRYDYM</sequence>
<geneLocation type="plasmid" evidence="2 3">
    <name>p.1</name>
</geneLocation>
<accession>A0A9W3VHX6</accession>
<dbReference type="Gene3D" id="3.30.9.10">
    <property type="entry name" value="D-Amino Acid Oxidase, subunit A, domain 2"/>
    <property type="match status" value="1"/>
</dbReference>
<keyword evidence="1" id="KW-0560">Oxidoreductase</keyword>
<proteinExistence type="predicted"/>
<dbReference type="AlphaFoldDB" id="A0A9W3VHX6"/>
<dbReference type="PANTHER" id="PTHR13847">
    <property type="entry name" value="SARCOSINE DEHYDROGENASE-RELATED"/>
    <property type="match status" value="1"/>
</dbReference>
<name>A0A9W3VHX6_BACTU</name>
<reference evidence="2 3" key="1">
    <citation type="submission" date="2018-09" db="EMBL/GenBank/DDBJ databases">
        <title>Complete genome of Bacillus thuringiensis strain QZL38.</title>
        <authorList>
            <person name="Song F."/>
        </authorList>
    </citation>
    <scope>NUCLEOTIDE SEQUENCE [LARGE SCALE GENOMIC DNA]</scope>
    <source>
        <strain evidence="2 3">QZL38</strain>
        <plasmid evidence="2 3">p.1</plasmid>
    </source>
</reference>
<dbReference type="PANTHER" id="PTHR13847:SF287">
    <property type="entry name" value="FAD-DEPENDENT OXIDOREDUCTASE DOMAIN-CONTAINING PROTEIN 1"/>
    <property type="match status" value="1"/>
</dbReference>
<protein>
    <submittedName>
        <fullName evidence="2">FAD-binding oxidoreductase</fullName>
    </submittedName>
</protein>
<dbReference type="GO" id="GO:0016491">
    <property type="term" value="F:oxidoreductase activity"/>
    <property type="evidence" value="ECO:0007669"/>
    <property type="project" value="UniProtKB-KW"/>
</dbReference>
<evidence type="ECO:0000256" key="1">
    <source>
        <dbReference type="ARBA" id="ARBA00023002"/>
    </source>
</evidence>
<dbReference type="SUPFAM" id="SSF51905">
    <property type="entry name" value="FAD/NAD(P)-binding domain"/>
    <property type="match status" value="1"/>
</dbReference>
<dbReference type="InterPro" id="IPR036188">
    <property type="entry name" value="FAD/NAD-bd_sf"/>
</dbReference>
<gene>
    <name evidence="2" type="ORF">D7J84_31405</name>
</gene>
<dbReference type="InterPro" id="IPR006076">
    <property type="entry name" value="FAD-dep_OxRdtase"/>
</dbReference>
<dbReference type="Gene3D" id="3.50.50.60">
    <property type="entry name" value="FAD/NAD(P)-binding domain"/>
    <property type="match status" value="1"/>
</dbReference>
<evidence type="ECO:0000313" key="2">
    <source>
        <dbReference type="EMBL" id="AYF85455.1"/>
    </source>
</evidence>
<keyword evidence="2" id="KW-0614">Plasmid</keyword>
<evidence type="ECO:0000313" key="3">
    <source>
        <dbReference type="Proteomes" id="UP000269847"/>
    </source>
</evidence>
<dbReference type="GO" id="GO:0005737">
    <property type="term" value="C:cytoplasm"/>
    <property type="evidence" value="ECO:0007669"/>
    <property type="project" value="TreeGrafter"/>
</dbReference>
<dbReference type="Pfam" id="PF01266">
    <property type="entry name" value="DAO"/>
    <property type="match status" value="1"/>
</dbReference>